<dbReference type="Proteomes" id="UP000215539">
    <property type="component" value="Chromosome 1"/>
</dbReference>
<feature type="domain" description="TonB-dependent receptor plug" evidence="10">
    <location>
        <begin position="121"/>
        <end position="222"/>
    </location>
</feature>
<dbReference type="InterPro" id="IPR037066">
    <property type="entry name" value="Plug_dom_sf"/>
</dbReference>
<feature type="chain" id="PRO_5043578646" evidence="9">
    <location>
        <begin position="19"/>
        <end position="746"/>
    </location>
</feature>
<keyword evidence="12" id="KW-0675">Receptor</keyword>
<gene>
    <name evidence="11" type="ORF">AXF12_09990</name>
    <name evidence="12" type="ORF">SAMEA44541418_02160</name>
</gene>
<dbReference type="EMBL" id="LT906449">
    <property type="protein sequence ID" value="SNV15772.1"/>
    <property type="molecule type" value="Genomic_DNA"/>
</dbReference>
<keyword evidence="6 8" id="KW-0472">Membrane</keyword>
<evidence type="ECO:0000256" key="2">
    <source>
        <dbReference type="ARBA" id="ARBA00022448"/>
    </source>
</evidence>
<dbReference type="PANTHER" id="PTHR30069:SF29">
    <property type="entry name" value="HEMOGLOBIN AND HEMOGLOBIN-HAPTOGLOBIN-BINDING PROTEIN 1-RELATED"/>
    <property type="match status" value="1"/>
</dbReference>
<evidence type="ECO:0000256" key="1">
    <source>
        <dbReference type="ARBA" id="ARBA00004571"/>
    </source>
</evidence>
<dbReference type="Pfam" id="PF07715">
    <property type="entry name" value="Plug"/>
    <property type="match status" value="1"/>
</dbReference>
<dbReference type="EMBL" id="CP014227">
    <property type="protein sequence ID" value="AMD85811.1"/>
    <property type="molecule type" value="Genomic_DNA"/>
</dbReference>
<dbReference type="AlphaFoldDB" id="A0AAX2H380"/>
<evidence type="ECO:0000256" key="6">
    <source>
        <dbReference type="ARBA" id="ARBA00023136"/>
    </source>
</evidence>
<evidence type="ECO:0000313" key="13">
    <source>
        <dbReference type="Proteomes" id="UP000065822"/>
    </source>
</evidence>
<dbReference type="GO" id="GO:0009279">
    <property type="term" value="C:cell outer membrane"/>
    <property type="evidence" value="ECO:0007669"/>
    <property type="project" value="UniProtKB-SubCell"/>
</dbReference>
<evidence type="ECO:0000256" key="5">
    <source>
        <dbReference type="ARBA" id="ARBA00022729"/>
    </source>
</evidence>
<evidence type="ECO:0000313" key="14">
    <source>
        <dbReference type="Proteomes" id="UP000215539"/>
    </source>
</evidence>
<organism evidence="12 14">
    <name type="scientific">Capnocytophaga haemolytica</name>
    <dbReference type="NCBI Taxonomy" id="45243"/>
    <lineage>
        <taxon>Bacteria</taxon>
        <taxon>Pseudomonadati</taxon>
        <taxon>Bacteroidota</taxon>
        <taxon>Flavobacteriia</taxon>
        <taxon>Flavobacteriales</taxon>
        <taxon>Flavobacteriaceae</taxon>
        <taxon>Capnocytophaga</taxon>
    </lineage>
</organism>
<sequence>MRKYILLLLVFSSFYSFAQSFVQGKILLSEEGKTHTEAGVDVYWQGTTIGTTTDDQGHFKLLYKPEHKTLVVSYLGFKSAVVNVADPVKFITLTLKEDANELEAVEVTYKRKPTERLNLATANVMTINSGELLKAACCNLSDSFETNSTVEVSTSDAVTGVKQIKMLGLSSPYLLVTQENVPFVRGASQVYGMTFIPGTWVESVQLIKGAGSVINGYEGIAGQINTELVKPLLDKPLFLNLYGSADGRYELNAHYNTQVAKHWYTGLYLHGDVRRQREDMNGDGFLDMPLGQQVNVMNRWQYANPESGWMSNIILQYMNDERLAGQKGFHLNSTPQLWGSHIRTQQLNTMGKAGYVWKEMPYQSIGFQLDYKHYDQQSFYGHNDYNITQNSAYFNAIFKSIIGNTKHKFTTGLSAALDDYTEAVATAQLAGDYDRNDYGAGAFLEYAYDNNDNFSLTAGLRGDYHNRLGAFLTPRVHLRYRVWKDGTLRLSAGRGKRQANIFAEHQNLFSTARAIRLLGNGDSPYGLKPEIAWNYGASFTQKFNLFSRPLEVVLDFYRTDFENQVVVDWDNPREVSFYNLNGSSYANSFQAEVNYELLKRLQLRLAYKWYEVLTDYASGRRWQPLQAKNRLMANLSYETNVKDERQWRFDATLNAIGSQRLPDTSANPQAYRLGAYSKAYQLVNAQITRVFSKRIEAYVGGENLTDYQQQNAILAADDPFGTYFDASMTYAPVFGRMFYAGVRINF</sequence>
<dbReference type="PANTHER" id="PTHR30069">
    <property type="entry name" value="TONB-DEPENDENT OUTER MEMBRANE RECEPTOR"/>
    <property type="match status" value="1"/>
</dbReference>
<reference evidence="12 14" key="2">
    <citation type="submission" date="2017-06" db="EMBL/GenBank/DDBJ databases">
        <authorList>
            <consortium name="Pathogen Informatics"/>
        </authorList>
    </citation>
    <scope>NUCLEOTIDE SEQUENCE [LARGE SCALE GENOMIC DNA]</scope>
    <source>
        <strain evidence="12 14">NCTC12947</strain>
    </source>
</reference>
<evidence type="ECO:0000256" key="3">
    <source>
        <dbReference type="ARBA" id="ARBA00022452"/>
    </source>
</evidence>
<reference evidence="11 13" key="1">
    <citation type="submission" date="2016-02" db="EMBL/GenBank/DDBJ databases">
        <authorList>
            <person name="Holder M.E."/>
            <person name="Ajami N.J."/>
            <person name="Petrosino J.F."/>
        </authorList>
    </citation>
    <scope>NUCLEOTIDE SEQUENCE [LARGE SCALE GENOMIC DNA]</scope>
    <source>
        <strain evidence="11 13">CCUG 32990</strain>
    </source>
</reference>
<dbReference type="GO" id="GO:0044718">
    <property type="term" value="P:siderophore transmembrane transport"/>
    <property type="evidence" value="ECO:0007669"/>
    <property type="project" value="TreeGrafter"/>
</dbReference>
<keyword evidence="7 8" id="KW-0998">Cell outer membrane</keyword>
<dbReference type="Proteomes" id="UP000065822">
    <property type="component" value="Chromosome"/>
</dbReference>
<dbReference type="InterPro" id="IPR036942">
    <property type="entry name" value="Beta-barrel_TonB_sf"/>
</dbReference>
<dbReference type="GO" id="GO:0015344">
    <property type="term" value="F:siderophore uptake transmembrane transporter activity"/>
    <property type="evidence" value="ECO:0007669"/>
    <property type="project" value="TreeGrafter"/>
</dbReference>
<keyword evidence="5 9" id="KW-0732">Signal</keyword>
<dbReference type="InterPro" id="IPR039426">
    <property type="entry name" value="TonB-dep_rcpt-like"/>
</dbReference>
<dbReference type="Gene3D" id="2.40.170.20">
    <property type="entry name" value="TonB-dependent receptor, beta-barrel domain"/>
    <property type="match status" value="1"/>
</dbReference>
<dbReference type="Pfam" id="PF13715">
    <property type="entry name" value="CarbopepD_reg_2"/>
    <property type="match status" value="1"/>
</dbReference>
<dbReference type="Gene3D" id="2.170.130.10">
    <property type="entry name" value="TonB-dependent receptor, plug domain"/>
    <property type="match status" value="1"/>
</dbReference>
<keyword evidence="4 8" id="KW-0812">Transmembrane</keyword>
<keyword evidence="2 8" id="KW-0813">Transport</keyword>
<dbReference type="RefSeq" id="WP_066430747.1">
    <property type="nucleotide sequence ID" value="NZ_CP014227.1"/>
</dbReference>
<dbReference type="InterPro" id="IPR008969">
    <property type="entry name" value="CarboxyPept-like_regulatory"/>
</dbReference>
<keyword evidence="13" id="KW-1185">Reference proteome</keyword>
<dbReference type="PROSITE" id="PS52016">
    <property type="entry name" value="TONB_DEPENDENT_REC_3"/>
    <property type="match status" value="1"/>
</dbReference>
<comment type="similarity">
    <text evidence="8">Belongs to the TonB-dependent receptor family.</text>
</comment>
<evidence type="ECO:0000313" key="12">
    <source>
        <dbReference type="EMBL" id="SNV15772.1"/>
    </source>
</evidence>
<evidence type="ECO:0000256" key="9">
    <source>
        <dbReference type="SAM" id="SignalP"/>
    </source>
</evidence>
<dbReference type="InterPro" id="IPR012910">
    <property type="entry name" value="Plug_dom"/>
</dbReference>
<evidence type="ECO:0000256" key="8">
    <source>
        <dbReference type="PROSITE-ProRule" id="PRU01360"/>
    </source>
</evidence>
<accession>A0AAX2H380</accession>
<proteinExistence type="inferred from homology"/>
<dbReference type="KEGG" id="chg:AXF12_09990"/>
<feature type="signal peptide" evidence="9">
    <location>
        <begin position="1"/>
        <end position="18"/>
    </location>
</feature>
<keyword evidence="3 8" id="KW-1134">Transmembrane beta strand</keyword>
<evidence type="ECO:0000259" key="10">
    <source>
        <dbReference type="Pfam" id="PF07715"/>
    </source>
</evidence>
<name>A0AAX2H380_9FLAO</name>
<evidence type="ECO:0000313" key="11">
    <source>
        <dbReference type="EMBL" id="AMD85811.1"/>
    </source>
</evidence>
<evidence type="ECO:0000256" key="4">
    <source>
        <dbReference type="ARBA" id="ARBA00022692"/>
    </source>
</evidence>
<protein>
    <submittedName>
        <fullName evidence="12">Bifunctional enterobactin receptor/adhesin protein</fullName>
    </submittedName>
    <submittedName>
        <fullName evidence="11">TonB-dependent receptor</fullName>
    </submittedName>
</protein>
<dbReference type="SUPFAM" id="SSF56935">
    <property type="entry name" value="Porins"/>
    <property type="match status" value="1"/>
</dbReference>
<comment type="subcellular location">
    <subcellularLocation>
        <location evidence="1 8">Cell outer membrane</location>
        <topology evidence="1 8">Multi-pass membrane protein</topology>
    </subcellularLocation>
</comment>
<dbReference type="SUPFAM" id="SSF49464">
    <property type="entry name" value="Carboxypeptidase regulatory domain-like"/>
    <property type="match status" value="1"/>
</dbReference>
<evidence type="ECO:0000256" key="7">
    <source>
        <dbReference type="ARBA" id="ARBA00023237"/>
    </source>
</evidence>